<evidence type="ECO:0000313" key="2">
    <source>
        <dbReference type="Proteomes" id="UP000017813"/>
    </source>
</evidence>
<evidence type="ECO:0000313" key="1">
    <source>
        <dbReference type="EMBL" id="EFG32113.2"/>
    </source>
</evidence>
<keyword evidence="2" id="KW-1185">Reference proteome</keyword>
<dbReference type="AlphaFoldDB" id="V9HED5"/>
<name>V9HED5_9NEIS</name>
<dbReference type="HOGENOM" id="CLU_1814529_0_0_4"/>
<dbReference type="EMBL" id="ADCY02000051">
    <property type="protein sequence ID" value="EFG32113.2"/>
    <property type="molecule type" value="Genomic_DNA"/>
</dbReference>
<dbReference type="Gene3D" id="1.25.40.10">
    <property type="entry name" value="Tetratricopeptide repeat domain"/>
    <property type="match status" value="1"/>
</dbReference>
<dbReference type="InterPro" id="IPR006597">
    <property type="entry name" value="Sel1-like"/>
</dbReference>
<dbReference type="InterPro" id="IPR011990">
    <property type="entry name" value="TPR-like_helical_dom_sf"/>
</dbReference>
<reference evidence="1 2" key="1">
    <citation type="submission" date="2010-03" db="EMBL/GenBank/DDBJ databases">
        <authorList>
            <consortium name="The Broad Institute Genome Sequencing Platform"/>
            <person name="Ward D."/>
            <person name="Earl A."/>
            <person name="Feldgarden M."/>
            <person name="Gevers D."/>
            <person name="Young S."/>
            <person name="Zeng Q."/>
            <person name="Koehrsen M."/>
            <person name="Alvarado L."/>
            <person name="Berlin A.M."/>
            <person name="Borenstein D."/>
            <person name="Chapman S.B."/>
            <person name="Chen Z."/>
            <person name="Engels R."/>
            <person name="Freedman E."/>
            <person name="Gellesch M."/>
            <person name="Goldberg J."/>
            <person name="Griggs A."/>
            <person name="Gujja S."/>
            <person name="Heilman E.R."/>
            <person name="Heiman D.I."/>
            <person name="Hepburn T.A."/>
            <person name="Howarth C."/>
            <person name="Jen D."/>
            <person name="Larson L."/>
            <person name="Mehta T."/>
            <person name="Park D."/>
            <person name="Pearson M."/>
            <person name="Richards J."/>
            <person name="Roberts A."/>
            <person name="Saif S."/>
            <person name="Shea T.D."/>
            <person name="Shenoy N."/>
            <person name="Sisk P."/>
            <person name="Stolte C."/>
            <person name="Sykes S.N."/>
            <person name="Walk T."/>
            <person name="White J."/>
            <person name="Yandava C."/>
            <person name="Izard J."/>
            <person name="Baranova O.V."/>
            <person name="Blanton J.M."/>
            <person name="Tanner A.C."/>
            <person name="Dewhirst F."/>
            <person name="Haas B."/>
            <person name="Nusbaum C."/>
            <person name="Birren B."/>
        </authorList>
    </citation>
    <scope>NUCLEOTIDE SEQUENCE [LARGE SCALE GENOMIC DNA]</scope>
    <source>
        <strain evidence="1 2">ATCC 29453</strain>
    </source>
</reference>
<dbReference type="OrthoDB" id="8613472at2"/>
<evidence type="ECO:0008006" key="3">
    <source>
        <dbReference type="Google" id="ProtNLM"/>
    </source>
</evidence>
<dbReference type="RefSeq" id="WP_002642731.1">
    <property type="nucleotide sequence ID" value="NZ_CP019448.1"/>
</dbReference>
<dbReference type="eggNOG" id="ENOG5033UBG">
    <property type="taxonomic scope" value="Bacteria"/>
</dbReference>
<dbReference type="Pfam" id="PF08238">
    <property type="entry name" value="Sel1"/>
    <property type="match status" value="2"/>
</dbReference>
<dbReference type="SUPFAM" id="SSF81901">
    <property type="entry name" value="HCP-like"/>
    <property type="match status" value="1"/>
</dbReference>
<sequence length="142" mass="16426">MTSEFHPFQQLLTRAKAGDAECFYAVAVCYTTAYGVAADNEQALYWYKKAWKHQHDSETAMAIARIYFHQHNTRNAVYWLEKAVDLGDACAAFEYVQHLMNKKKIKSDILLWQLLTKVVASPDISDEQRNQAFDMIKELSKQ</sequence>
<dbReference type="Proteomes" id="UP000017813">
    <property type="component" value="Unassembled WGS sequence"/>
</dbReference>
<accession>V9HED5</accession>
<proteinExistence type="predicted"/>
<dbReference type="SMART" id="SM00671">
    <property type="entry name" value="SEL1"/>
    <property type="match status" value="2"/>
</dbReference>
<gene>
    <name evidence="1" type="ORF">HMPREF9021_00520</name>
</gene>
<organism evidence="1 2">
    <name type="scientific">Simonsiella muelleri ATCC 29453</name>
    <dbReference type="NCBI Taxonomy" id="641147"/>
    <lineage>
        <taxon>Bacteria</taxon>
        <taxon>Pseudomonadati</taxon>
        <taxon>Pseudomonadota</taxon>
        <taxon>Betaproteobacteria</taxon>
        <taxon>Neisseriales</taxon>
        <taxon>Neisseriaceae</taxon>
        <taxon>Simonsiella</taxon>
    </lineage>
</organism>
<comment type="caution">
    <text evidence="1">The sequence shown here is derived from an EMBL/GenBank/DDBJ whole genome shotgun (WGS) entry which is preliminary data.</text>
</comment>
<reference evidence="1 2" key="2">
    <citation type="submission" date="2011-10" db="EMBL/GenBank/DDBJ databases">
        <title>The Genome Sequence of Simonsiella muelleri ATCC 29453.</title>
        <authorList>
            <consortium name="The Broad Institute Genome Sequencing Platform"/>
            <consortium name="The Broad Institute Genome Sequencing Center for Infectious Disease"/>
            <person name="Earl A."/>
            <person name="Ward D."/>
            <person name="Feldgarden M."/>
            <person name="Gevers D."/>
            <person name="Izard J."/>
            <person name="Baranova O.V."/>
            <person name="Blanton J.M."/>
            <person name="Tanner A.C."/>
            <person name="Dewhirst F."/>
            <person name="Young S.K."/>
            <person name="Zeng Q."/>
            <person name="Gargeya S."/>
            <person name="Fitzgerald M."/>
            <person name="Haas B."/>
            <person name="Abouelleil A."/>
            <person name="Alvarado L."/>
            <person name="Arachchi H.M."/>
            <person name="Berlin A."/>
            <person name="Brown A."/>
            <person name="Chapman S.B."/>
            <person name="Chen Z."/>
            <person name="Dunbar C."/>
            <person name="Freedman E."/>
            <person name="Gearin G."/>
            <person name="Goldberg J."/>
            <person name="Griggs A."/>
            <person name="Gujja S."/>
            <person name="Heiman D."/>
            <person name="Howarth C."/>
            <person name="Larson L."/>
            <person name="Lui A."/>
            <person name="MacDonald P.J.P."/>
            <person name="Montmayeur A."/>
            <person name="Murphy C."/>
            <person name="Neiman D."/>
            <person name="Pearson M."/>
            <person name="Priest M."/>
            <person name="Roberts A."/>
            <person name="Saif S."/>
            <person name="Shea T."/>
            <person name="Shenoy N."/>
            <person name="Sisk P."/>
            <person name="Stolte C."/>
            <person name="Sykes S."/>
            <person name="Wortman J."/>
            <person name="Nusbaum C."/>
            <person name="Birren B."/>
        </authorList>
    </citation>
    <scope>NUCLEOTIDE SEQUENCE [LARGE SCALE GENOMIC DNA]</scope>
    <source>
        <strain evidence="1 2">ATCC 29453</strain>
    </source>
</reference>
<protein>
    <recommendedName>
        <fullName evidence="3">Sel1 repeat protein</fullName>
    </recommendedName>
</protein>